<dbReference type="InterPro" id="IPR008090">
    <property type="entry name" value="Fe_iron_reduct"/>
</dbReference>
<proteinExistence type="predicted"/>
<gene>
    <name evidence="2" type="primary">fhuF</name>
    <name evidence="2" type="ORF">DM813_15165</name>
</gene>
<name>A0A443ZRG8_9PSED</name>
<dbReference type="GO" id="GO:0051537">
    <property type="term" value="F:2 iron, 2 sulfur cluster binding"/>
    <property type="evidence" value="ECO:0007669"/>
    <property type="project" value="InterPro"/>
</dbReference>
<dbReference type="AlphaFoldDB" id="A0A443ZRG8"/>
<reference evidence="2 3" key="1">
    <citation type="submission" date="2018-06" db="EMBL/GenBank/DDBJ databases">
        <title>Bacteria isolated from soil of Wuhan.</title>
        <authorList>
            <person name="Wei X."/>
            <person name="Chunhua H."/>
        </authorList>
    </citation>
    <scope>NUCLEOTIDE SEQUENCE [LARGE SCALE GENOMIC DNA]</scope>
    <source>
        <strain evidence="3">xwS2</strain>
    </source>
</reference>
<dbReference type="Proteomes" id="UP000288983">
    <property type="component" value="Unassembled WGS sequence"/>
</dbReference>
<evidence type="ECO:0000313" key="2">
    <source>
        <dbReference type="EMBL" id="RWU21843.1"/>
    </source>
</evidence>
<feature type="domain" description="Ferric siderophore reductase C-terminal" evidence="1">
    <location>
        <begin position="161"/>
        <end position="181"/>
    </location>
</feature>
<dbReference type="InterPro" id="IPR024726">
    <property type="entry name" value="FhuF_C"/>
</dbReference>
<dbReference type="NCBIfam" id="TIGR03951">
    <property type="entry name" value="Fe_III_red_FhuF"/>
    <property type="match status" value="1"/>
</dbReference>
<protein>
    <submittedName>
        <fullName evidence="2">Siderophore-iron reductase FhuF</fullName>
    </submittedName>
</protein>
<dbReference type="EMBL" id="QJRG01000046">
    <property type="protein sequence ID" value="RWU21843.1"/>
    <property type="molecule type" value="Genomic_DNA"/>
</dbReference>
<sequence length="183" mass="19963">MSESLRLEHLLQPERFDSLLLRLYGAGLMPAQRPVLVSQWSKYYFGLVWQTLLDGVALPLFDATEVTLDARGLPIAIDGRGGHCEGNQALLGEHFNPVVSRLAVVGALAPGVVWGNAGDCLDQALERAECDAHLDLGHWLSSPDSPMHAAVGLDAAGKRRRRTCCLSYKVDWIGHCEHCPLLA</sequence>
<dbReference type="OrthoDB" id="8993954at2"/>
<accession>A0A443ZRG8</accession>
<dbReference type="RefSeq" id="WP_128324183.1">
    <property type="nucleotide sequence ID" value="NZ_QJRG01000046.1"/>
</dbReference>
<comment type="caution">
    <text evidence="2">The sequence shown here is derived from an EMBL/GenBank/DDBJ whole genome shotgun (WGS) entry which is preliminary data.</text>
</comment>
<organism evidence="2 3">
    <name type="scientific">Pseudomonas alkylphenolica</name>
    <dbReference type="NCBI Taxonomy" id="237609"/>
    <lineage>
        <taxon>Bacteria</taxon>
        <taxon>Pseudomonadati</taxon>
        <taxon>Pseudomonadota</taxon>
        <taxon>Gammaproteobacteria</taxon>
        <taxon>Pseudomonadales</taxon>
        <taxon>Pseudomonadaceae</taxon>
        <taxon>Pseudomonas</taxon>
    </lineage>
</organism>
<dbReference type="Pfam" id="PF11575">
    <property type="entry name" value="FhuF_C"/>
    <property type="match status" value="1"/>
</dbReference>
<evidence type="ECO:0000259" key="1">
    <source>
        <dbReference type="Pfam" id="PF11575"/>
    </source>
</evidence>
<evidence type="ECO:0000313" key="3">
    <source>
        <dbReference type="Proteomes" id="UP000288983"/>
    </source>
</evidence>